<comment type="caution">
    <text evidence="1">The sequence shown here is derived from an EMBL/GenBank/DDBJ whole genome shotgun (WGS) entry which is preliminary data.</text>
</comment>
<dbReference type="Proteomes" id="UP000466442">
    <property type="component" value="Linkage Group LG12"/>
</dbReference>
<reference evidence="1" key="1">
    <citation type="journal article" date="2021" name="Mol. Ecol. Resour.">
        <title>Apolygus lucorum genome provides insights into omnivorousness and mesophyll feeding.</title>
        <authorList>
            <person name="Liu Y."/>
            <person name="Liu H."/>
            <person name="Wang H."/>
            <person name="Huang T."/>
            <person name="Liu B."/>
            <person name="Yang B."/>
            <person name="Yin L."/>
            <person name="Li B."/>
            <person name="Zhang Y."/>
            <person name="Zhang S."/>
            <person name="Jiang F."/>
            <person name="Zhang X."/>
            <person name="Ren Y."/>
            <person name="Wang B."/>
            <person name="Wang S."/>
            <person name="Lu Y."/>
            <person name="Wu K."/>
            <person name="Fan W."/>
            <person name="Wang G."/>
        </authorList>
    </citation>
    <scope>NUCLEOTIDE SEQUENCE</scope>
    <source>
        <strain evidence="1">12Hb</strain>
    </source>
</reference>
<evidence type="ECO:0000313" key="1">
    <source>
        <dbReference type="EMBL" id="KAF6202412.1"/>
    </source>
</evidence>
<sequence length="259" mass="29040">MVFKIVEGVANGLDRGWEAVETFEAIPGVEYVMIFPNAAAAIVDKALDKVTLITSLTGRTITAVEALAINTATHMVSSVLGVTMRTLRMNCFRLSHLHQHIGKTLVEDMDAKGVRICGISNLRPDNNVTISEEDESFQAIKVNFWIKDIRVRIKAMRVTDYSDDPVLKHTPMRVNIRNTKVVGFLEFNKGTLLKLVTIRLRVVKFKNFKIHIPVKEEKRTGVMDVVEGISIVLGQIVKNSINKMLAKWEKKLSRAITGQ</sequence>
<accession>A0A6A4IYU2</accession>
<evidence type="ECO:0008006" key="3">
    <source>
        <dbReference type="Google" id="ProtNLM"/>
    </source>
</evidence>
<keyword evidence="2" id="KW-1185">Reference proteome</keyword>
<dbReference type="EMBL" id="WIXP02000012">
    <property type="protein sequence ID" value="KAF6202412.1"/>
    <property type="molecule type" value="Genomic_DNA"/>
</dbReference>
<organism evidence="1 2">
    <name type="scientific">Apolygus lucorum</name>
    <name type="common">Small green plant bug</name>
    <name type="synonym">Lygocoris lucorum</name>
    <dbReference type="NCBI Taxonomy" id="248454"/>
    <lineage>
        <taxon>Eukaryota</taxon>
        <taxon>Metazoa</taxon>
        <taxon>Ecdysozoa</taxon>
        <taxon>Arthropoda</taxon>
        <taxon>Hexapoda</taxon>
        <taxon>Insecta</taxon>
        <taxon>Pterygota</taxon>
        <taxon>Neoptera</taxon>
        <taxon>Paraneoptera</taxon>
        <taxon>Hemiptera</taxon>
        <taxon>Heteroptera</taxon>
        <taxon>Panheteroptera</taxon>
        <taxon>Cimicomorpha</taxon>
        <taxon>Miridae</taxon>
        <taxon>Mirini</taxon>
        <taxon>Apolygus</taxon>
    </lineage>
</organism>
<dbReference type="AlphaFoldDB" id="A0A6A4IYU2"/>
<protein>
    <recommendedName>
        <fullName evidence="3">Lipid-binding serum glycoprotein N-terminal domain-containing protein</fullName>
    </recommendedName>
</protein>
<proteinExistence type="predicted"/>
<name>A0A6A4IYU2_APOLU</name>
<gene>
    <name evidence="1" type="ORF">GE061_004811</name>
</gene>
<evidence type="ECO:0000313" key="2">
    <source>
        <dbReference type="Proteomes" id="UP000466442"/>
    </source>
</evidence>